<keyword evidence="2 4" id="KW-0472">Membrane</keyword>
<dbReference type="PANTHER" id="PTHR30329:SF21">
    <property type="entry name" value="LIPOPROTEIN YIAD-RELATED"/>
    <property type="match status" value="1"/>
</dbReference>
<dbReference type="Proteomes" id="UP001500298">
    <property type="component" value="Unassembled WGS sequence"/>
</dbReference>
<dbReference type="Pfam" id="PF07676">
    <property type="entry name" value="PD40"/>
    <property type="match status" value="1"/>
</dbReference>
<keyword evidence="3" id="KW-0998">Cell outer membrane</keyword>
<dbReference type="InterPro" id="IPR006665">
    <property type="entry name" value="OmpA-like"/>
</dbReference>
<protein>
    <recommendedName>
        <fullName evidence="5">OmpA-like domain-containing protein</fullName>
    </recommendedName>
</protein>
<proteinExistence type="predicted"/>
<dbReference type="PRINTS" id="PR01021">
    <property type="entry name" value="OMPADOMAIN"/>
</dbReference>
<dbReference type="RefSeq" id="WP_345370796.1">
    <property type="nucleotide sequence ID" value="NZ_BAABJX010000024.1"/>
</dbReference>
<reference evidence="7" key="1">
    <citation type="journal article" date="2019" name="Int. J. Syst. Evol. Microbiol.">
        <title>The Global Catalogue of Microorganisms (GCM) 10K type strain sequencing project: providing services to taxonomists for standard genome sequencing and annotation.</title>
        <authorList>
            <consortium name="The Broad Institute Genomics Platform"/>
            <consortium name="The Broad Institute Genome Sequencing Center for Infectious Disease"/>
            <person name="Wu L."/>
            <person name="Ma J."/>
        </authorList>
    </citation>
    <scope>NUCLEOTIDE SEQUENCE [LARGE SCALE GENOMIC DNA]</scope>
    <source>
        <strain evidence="7">JCM 18326</strain>
    </source>
</reference>
<gene>
    <name evidence="6" type="ORF">GCM10023331_16170</name>
</gene>
<dbReference type="CDD" id="cd07185">
    <property type="entry name" value="OmpA_C-like"/>
    <property type="match status" value="1"/>
</dbReference>
<dbReference type="Gene3D" id="3.30.1330.60">
    <property type="entry name" value="OmpA-like domain"/>
    <property type="match status" value="1"/>
</dbReference>
<dbReference type="SUPFAM" id="SSF82171">
    <property type="entry name" value="DPP6 N-terminal domain-like"/>
    <property type="match status" value="1"/>
</dbReference>
<dbReference type="InterPro" id="IPR011659">
    <property type="entry name" value="WD40"/>
</dbReference>
<dbReference type="PROSITE" id="PS51123">
    <property type="entry name" value="OMPA_2"/>
    <property type="match status" value="1"/>
</dbReference>
<dbReference type="SUPFAM" id="SSF103088">
    <property type="entry name" value="OmpA-like"/>
    <property type="match status" value="1"/>
</dbReference>
<accession>A0ABP9DB77</accession>
<sequence>MRIYIKANFLPLLLIIYLFPAITRAQDAPLSKEVQEALEAKNYTQALELLEKSLTQDESSFLLQYYYAETLLGQAQSTLKESLPQRYYLDIHPILSLLYQAQKHSELSIKYFQEATPDSRSKTLEKTGISDRSILYQLPYIIEKEAFETLHQVPYRFNTKTLGKTGYYNLTQDADTLATLRESFIKACRLFQNNFSSSPYKLKMKQMAQEMLGEYTQLRSIRQYGDRSGKMYERYCEEVLYFFEEKDLKNLFKDYYSQAFYFDSPRKDLTYQKLQELGNKYGLSVLELLCQLNIHDRGCYNENLSLYEEFITTMAPSDMAFVALRKLAAHHIAKADYTKAIEIYNNYKELFPTQRTLFDQTITLLGSTSTKRELINIGTKVNSPLKDFEPIASMDGKSLYFARLSPDTGEDVFYSEKNSKGQWTVAKKLSDRVNTASHEIPTGISADNRKLFLYGNYNQSSRFQYIRQSGVPLGKGDFYYTEVDSSGQWGKVYPFPYPVNTPHYEAGLFMTADKQAVLFCSDRPEDNPSYNPNYAQSLYFHGAGEFNTDLYVSVKNEEGDWETPINLGEIINTPFAEKKPYLHPDMKTLYFCSDGHYGLGGYDIYMSKRLDMDSWTSWSEPVNLGLSINTIGDDAIYFTMDGQQAFVVSDRKEDGWGSEDIYQINIPKEVRPEPVVLVQGRVVTHDGSGLQTTLRFDHDQDSLEKHIIYTDSDGSFSIPLEPKQRYTYYAEDKDFFGSSVKIYTDTKDNPITVNKMELTSLKKEDAPPLVLKTLHFHSNSDIIERSSYEDLNRLLTYLIKYPNIKLRIEGHTDNIDTAKFNMDLSQRRAIAVKRYLSKRGCDPSRLEVAGFGESRPIASNEDAAGRALNRRVAFVVTSTMP</sequence>
<evidence type="ECO:0000259" key="5">
    <source>
        <dbReference type="PROSITE" id="PS51123"/>
    </source>
</evidence>
<dbReference type="EMBL" id="BAABJX010000024">
    <property type="protein sequence ID" value="GAA4831675.1"/>
    <property type="molecule type" value="Genomic_DNA"/>
</dbReference>
<comment type="caution">
    <text evidence="6">The sequence shown here is derived from an EMBL/GenBank/DDBJ whole genome shotgun (WGS) entry which is preliminary data.</text>
</comment>
<comment type="subcellular location">
    <subcellularLocation>
        <location evidence="1">Cell outer membrane</location>
    </subcellularLocation>
</comment>
<feature type="domain" description="OmpA-like" evidence="5">
    <location>
        <begin position="763"/>
        <end position="880"/>
    </location>
</feature>
<evidence type="ECO:0000256" key="3">
    <source>
        <dbReference type="ARBA" id="ARBA00023237"/>
    </source>
</evidence>
<organism evidence="6 7">
    <name type="scientific">Algivirga pacifica</name>
    <dbReference type="NCBI Taxonomy" id="1162670"/>
    <lineage>
        <taxon>Bacteria</taxon>
        <taxon>Pseudomonadati</taxon>
        <taxon>Bacteroidota</taxon>
        <taxon>Cytophagia</taxon>
        <taxon>Cytophagales</taxon>
        <taxon>Flammeovirgaceae</taxon>
        <taxon>Algivirga</taxon>
    </lineage>
</organism>
<dbReference type="InterPro" id="IPR036737">
    <property type="entry name" value="OmpA-like_sf"/>
</dbReference>
<evidence type="ECO:0000256" key="2">
    <source>
        <dbReference type="ARBA" id="ARBA00023136"/>
    </source>
</evidence>
<name>A0ABP9DB77_9BACT</name>
<evidence type="ECO:0000313" key="7">
    <source>
        <dbReference type="Proteomes" id="UP001500298"/>
    </source>
</evidence>
<dbReference type="Pfam" id="PF00691">
    <property type="entry name" value="OmpA"/>
    <property type="match status" value="1"/>
</dbReference>
<evidence type="ECO:0000313" key="6">
    <source>
        <dbReference type="EMBL" id="GAA4831675.1"/>
    </source>
</evidence>
<evidence type="ECO:0000256" key="1">
    <source>
        <dbReference type="ARBA" id="ARBA00004442"/>
    </source>
</evidence>
<dbReference type="InterPro" id="IPR006664">
    <property type="entry name" value="OMP_bac"/>
</dbReference>
<dbReference type="InterPro" id="IPR050330">
    <property type="entry name" value="Bact_OuterMem_StrucFunc"/>
</dbReference>
<evidence type="ECO:0000256" key="4">
    <source>
        <dbReference type="PROSITE-ProRule" id="PRU00473"/>
    </source>
</evidence>
<keyword evidence="7" id="KW-1185">Reference proteome</keyword>
<dbReference type="PANTHER" id="PTHR30329">
    <property type="entry name" value="STATOR ELEMENT OF FLAGELLAR MOTOR COMPLEX"/>
    <property type="match status" value="1"/>
</dbReference>